<organism evidence="2">
    <name type="scientific">marine sediment metagenome</name>
    <dbReference type="NCBI Taxonomy" id="412755"/>
    <lineage>
        <taxon>unclassified sequences</taxon>
        <taxon>metagenomes</taxon>
        <taxon>ecological metagenomes</taxon>
    </lineage>
</organism>
<dbReference type="GO" id="GO:0016192">
    <property type="term" value="P:vesicle-mediated transport"/>
    <property type="evidence" value="ECO:0007669"/>
    <property type="project" value="InterPro"/>
</dbReference>
<feature type="domain" description="FUZ/MON1/HPS1 first Longin" evidence="1">
    <location>
        <begin position="8"/>
        <end position="103"/>
    </location>
</feature>
<evidence type="ECO:0000313" key="2">
    <source>
        <dbReference type="EMBL" id="KKM90819.1"/>
    </source>
</evidence>
<sequence length="130" mass="15308">MKVLQDIWIMHKSGIVIFHRPFIESVSPQLFGAMMSALNTFAEQLSEGGLTNFELDNKRITTFKKHNLIFISYSSKKFNQKKVNRELEKISNKFFKLYSKEVQEYRGQIGVFSKFIDKIKDSLEEYKEVN</sequence>
<proteinExistence type="predicted"/>
<gene>
    <name evidence="2" type="ORF">LCGC14_1234740</name>
</gene>
<dbReference type="InterPro" id="IPR043972">
    <property type="entry name" value="FUZ/MON1/HPS1_longin_1"/>
</dbReference>
<dbReference type="EMBL" id="LAZR01006622">
    <property type="protein sequence ID" value="KKM90819.1"/>
    <property type="molecule type" value="Genomic_DNA"/>
</dbReference>
<protein>
    <recommendedName>
        <fullName evidence="1">FUZ/MON1/HPS1 first Longin domain-containing protein</fullName>
    </recommendedName>
</protein>
<dbReference type="AlphaFoldDB" id="A0A0F9L7G3"/>
<reference evidence="2" key="1">
    <citation type="journal article" date="2015" name="Nature">
        <title>Complex archaea that bridge the gap between prokaryotes and eukaryotes.</title>
        <authorList>
            <person name="Spang A."/>
            <person name="Saw J.H."/>
            <person name="Jorgensen S.L."/>
            <person name="Zaremba-Niedzwiedzka K."/>
            <person name="Martijn J."/>
            <person name="Lind A.E."/>
            <person name="van Eijk R."/>
            <person name="Schleper C."/>
            <person name="Guy L."/>
            <person name="Ettema T.J."/>
        </authorList>
    </citation>
    <scope>NUCLEOTIDE SEQUENCE</scope>
</reference>
<comment type="caution">
    <text evidence="2">The sequence shown here is derived from an EMBL/GenBank/DDBJ whole genome shotgun (WGS) entry which is preliminary data.</text>
</comment>
<dbReference type="Pfam" id="PF19036">
    <property type="entry name" value="Fuz_longin_1"/>
    <property type="match status" value="1"/>
</dbReference>
<name>A0A0F9L7G3_9ZZZZ</name>
<evidence type="ECO:0000259" key="1">
    <source>
        <dbReference type="Pfam" id="PF19036"/>
    </source>
</evidence>
<accession>A0A0F9L7G3</accession>